<sequence>MHKKDKQRTADATSTVYNGNSTSLLEGRGNISSITPSNSGGANRNVTPVSSQSVTPIIPTRPAPPPPRSSDTSDPLAFFNTPVNTATTVNSSSIRHPKLTLSSSTLLPSSLQLAYQRGAQSATSAADQIETDKMEVTNIIANYAVEPLEMLHLGEKWQNHELTNIKYNNNDRIRKIHAAYKELEKARDTILSTESFQELNNYLQKIDHNARDEMKEKFNILVQQYVKILQCLEFVDKETKASASNNYIYDIKKNILKLKELNDKQSYTICIVGLEKAGKSTFINALLGYELLPTACERCTQIRTVLKPPLENGDPQLFAAVKFYDDQEFHLFFDKMTKKTDENLQELQQRKDQVVQKREMLKAKFPEEYFRISSLNDANRERMAIIKHLHNYITGELYVNIIKEIAIYTDKLPGKNYELLDVPGFDSPIKEHRDAGLQAIKTADAFLFLTNGQQPSLTEPQICLLHEIQQNHFEAMQRAFGIITKLDLCQTPTIYQEHYEKASTELIDKHFKPERIYAACPRMQTVDENSEEFRVINHKLHSFGDDLEQGFTRSKNGLNKFIEFELPKTHLKQLVDLGRMRLVRHVLERLDTIKQNQLWSQNLAMTSIDEYIKQHNTENWDKIFYENIFQPAFAKANHWHTTIVTKERTKFVDNVKQKFHDSFLDLTEEFRKRTYPIERLMFEAHCYSKLQLNSHPTDNELRERLSIELEEIVGQTSNILAEYFYHQYIYELENILNDICPQLKDLYRTKLTLEQCTHETHALVLRVCRPMIMATLRYSYLDLPVKQDAINELIYIAPTVAFNIANIPDKNGEGGTLASYFFLQARSSNSKQSSVDAFSQHYAQSNCNISNEYQYIGLRILTNVLELELESIQLLRTVAYKLVEFGLYNLAENIFRYIKNLRSEEPQSFRDLALLLQESNSETKNLVEISDLYTNDTDLDLHVIEPTGEECYYSHKDTVISGMISRDFTQGYGPEEYFVRKVVKGEKWQNHELTNIKYDNHDRIRKIYGAYKELEKARDNILSTESFQELNNYLQKIDHNARDEMKEKFNILAQQYVKILQCLEFVDKETKASASDNYISDIKKNILKLKELNDKQSHTICIVGLEKAGKSTFINALLGYELLPTASERCTQIRTVLKPPLEKGDQQLFATVKFYNDQEFHLFFEKMTKKTDENSQQLQQRKDQVIRAREKLKAKFPEEHFRIGDLSDANKERMNIIKHLHDYITGELYVNIIKEIAIYTDKLPGKNYELLDVPGFDSPIKEHRDAGLQAIKTADAFLFLTNGQQPSLTEPQIRLLYEIQQNHFEAMQRAFGIITKLDLCQTPTIYQEHYEKASTELIDKHFKPEHIYAVCSRIQILDENSEEFHVIDRKLHNFGDDLKQGFERSKDGLNKFIEFELPKTHLKQLVDLGRMRLVRHVLERLDKIKQNQLWSQNLDMTSIDEYIKQHNTENWDQVYYEYIFQPAFAKANHWHTTIVTKERAKFVDNVKQKFHDSFLDLTGEFLKHTHPIEQLMFEAHGYSKLQLNAHPTDNDVRERLSIELEKIVDQTSNILAEHFYHQYICELENILNDICPQLKDLYHTKLTLEKCIYETHALILRVCRPVIMATLRYSHLDLPVKQDAINELIYIAPTVAFNIANIPDQDGDVGILGQEISKSAELLANKSEMTTSLIKTLFK</sequence>
<evidence type="ECO:0000256" key="7">
    <source>
        <dbReference type="SAM" id="MobiDB-lite"/>
    </source>
</evidence>
<dbReference type="PANTHER" id="PTHR10465">
    <property type="entry name" value="TRANSMEMBRANE GTPASE FZO1"/>
    <property type="match status" value="1"/>
</dbReference>
<comment type="subcellular location">
    <subcellularLocation>
        <location evidence="1">Membrane</location>
    </subcellularLocation>
</comment>
<feature type="coiled-coil region" evidence="6">
    <location>
        <begin position="337"/>
        <end position="364"/>
    </location>
</feature>
<organism evidence="9 10">
    <name type="scientific">Rotaria sordida</name>
    <dbReference type="NCBI Taxonomy" id="392033"/>
    <lineage>
        <taxon>Eukaryota</taxon>
        <taxon>Metazoa</taxon>
        <taxon>Spiralia</taxon>
        <taxon>Gnathifera</taxon>
        <taxon>Rotifera</taxon>
        <taxon>Eurotatoria</taxon>
        <taxon>Bdelloidea</taxon>
        <taxon>Philodinida</taxon>
        <taxon>Philodinidae</taxon>
        <taxon>Rotaria</taxon>
    </lineage>
</organism>
<dbReference type="GO" id="GO:0003924">
    <property type="term" value="F:GTPase activity"/>
    <property type="evidence" value="ECO:0007669"/>
    <property type="project" value="InterPro"/>
</dbReference>
<evidence type="ECO:0000256" key="5">
    <source>
        <dbReference type="ARBA" id="ARBA00023136"/>
    </source>
</evidence>
<dbReference type="InterPro" id="IPR027417">
    <property type="entry name" value="P-loop_NTPase"/>
</dbReference>
<dbReference type="Pfam" id="PF00350">
    <property type="entry name" value="Dynamin_N"/>
    <property type="match status" value="2"/>
</dbReference>
<dbReference type="PANTHER" id="PTHR10465:SF0">
    <property type="entry name" value="SARCALUMENIN"/>
    <property type="match status" value="1"/>
</dbReference>
<protein>
    <recommendedName>
        <fullName evidence="8">Dynamin N-terminal domain-containing protein</fullName>
    </recommendedName>
</protein>
<reference evidence="9" key="1">
    <citation type="submission" date="2021-02" db="EMBL/GenBank/DDBJ databases">
        <authorList>
            <person name="Nowell W R."/>
        </authorList>
    </citation>
    <scope>NUCLEOTIDE SEQUENCE</scope>
</reference>
<dbReference type="SUPFAM" id="SSF52540">
    <property type="entry name" value="P-loop containing nucleoside triphosphate hydrolases"/>
    <property type="match status" value="2"/>
</dbReference>
<keyword evidence="4" id="KW-0342">GTP-binding</keyword>
<keyword evidence="6" id="KW-0175">Coiled coil</keyword>
<dbReference type="Gene3D" id="3.40.50.300">
    <property type="entry name" value="P-loop containing nucleotide triphosphate hydrolases"/>
    <property type="match status" value="3"/>
</dbReference>
<evidence type="ECO:0000256" key="1">
    <source>
        <dbReference type="ARBA" id="ARBA00004370"/>
    </source>
</evidence>
<feature type="compositionally biased region" description="Polar residues" evidence="7">
    <location>
        <begin position="10"/>
        <end position="54"/>
    </location>
</feature>
<evidence type="ECO:0000256" key="4">
    <source>
        <dbReference type="ARBA" id="ARBA00023134"/>
    </source>
</evidence>
<keyword evidence="5" id="KW-0472">Membrane</keyword>
<dbReference type="InterPro" id="IPR027094">
    <property type="entry name" value="Mitofusin_fam"/>
</dbReference>
<gene>
    <name evidence="9" type="ORF">SEV965_LOCUS8960</name>
</gene>
<keyword evidence="2" id="KW-0547">Nucleotide-binding</keyword>
<proteinExistence type="predicted"/>
<feature type="domain" description="Dynamin N-terminal" evidence="8">
    <location>
        <begin position="1100"/>
        <end position="1316"/>
    </location>
</feature>
<dbReference type="GO" id="GO:0005741">
    <property type="term" value="C:mitochondrial outer membrane"/>
    <property type="evidence" value="ECO:0007669"/>
    <property type="project" value="TreeGrafter"/>
</dbReference>
<keyword evidence="3" id="KW-0378">Hydrolase</keyword>
<feature type="domain" description="Dynamin N-terminal" evidence="8">
    <location>
        <begin position="269"/>
        <end position="485"/>
    </location>
</feature>
<name>A0A814E372_9BILA</name>
<accession>A0A814E372</accession>
<dbReference type="GO" id="GO:0008053">
    <property type="term" value="P:mitochondrial fusion"/>
    <property type="evidence" value="ECO:0007669"/>
    <property type="project" value="TreeGrafter"/>
</dbReference>
<evidence type="ECO:0000256" key="6">
    <source>
        <dbReference type="SAM" id="Coils"/>
    </source>
</evidence>
<dbReference type="InterPro" id="IPR045063">
    <property type="entry name" value="Dynamin_N"/>
</dbReference>
<evidence type="ECO:0000313" key="9">
    <source>
        <dbReference type="EMBL" id="CAF0965438.1"/>
    </source>
</evidence>
<feature type="compositionally biased region" description="Pro residues" evidence="7">
    <location>
        <begin position="59"/>
        <end position="68"/>
    </location>
</feature>
<comment type="caution">
    <text evidence="9">The sequence shown here is derived from an EMBL/GenBank/DDBJ whole genome shotgun (WGS) entry which is preliminary data.</text>
</comment>
<feature type="region of interest" description="Disordered" evidence="7">
    <location>
        <begin position="1"/>
        <end position="77"/>
    </location>
</feature>
<evidence type="ECO:0000256" key="2">
    <source>
        <dbReference type="ARBA" id="ARBA00022741"/>
    </source>
</evidence>
<evidence type="ECO:0000256" key="3">
    <source>
        <dbReference type="ARBA" id="ARBA00022801"/>
    </source>
</evidence>
<dbReference type="Proteomes" id="UP000663889">
    <property type="component" value="Unassembled WGS sequence"/>
</dbReference>
<dbReference type="EMBL" id="CAJNOU010000340">
    <property type="protein sequence ID" value="CAF0965438.1"/>
    <property type="molecule type" value="Genomic_DNA"/>
</dbReference>
<dbReference type="GO" id="GO:0051646">
    <property type="term" value="P:mitochondrion localization"/>
    <property type="evidence" value="ECO:0007669"/>
    <property type="project" value="TreeGrafter"/>
</dbReference>
<evidence type="ECO:0000313" key="10">
    <source>
        <dbReference type="Proteomes" id="UP000663889"/>
    </source>
</evidence>
<dbReference type="GO" id="GO:0005525">
    <property type="term" value="F:GTP binding"/>
    <property type="evidence" value="ECO:0007669"/>
    <property type="project" value="UniProtKB-KW"/>
</dbReference>
<evidence type="ECO:0000259" key="8">
    <source>
        <dbReference type="Pfam" id="PF00350"/>
    </source>
</evidence>